<dbReference type="GO" id="GO:0005829">
    <property type="term" value="C:cytosol"/>
    <property type="evidence" value="ECO:0007669"/>
    <property type="project" value="TreeGrafter"/>
</dbReference>
<accession>A0A1R3V4H3</accession>
<dbReference type="Gene3D" id="3.20.20.100">
    <property type="entry name" value="NADP-dependent oxidoreductase domain"/>
    <property type="match status" value="1"/>
</dbReference>
<dbReference type="Proteomes" id="UP000188388">
    <property type="component" value="Unassembled WGS sequence"/>
</dbReference>
<dbReference type="GO" id="GO:0016491">
    <property type="term" value="F:oxidoreductase activity"/>
    <property type="evidence" value="ECO:0007669"/>
    <property type="project" value="InterPro"/>
</dbReference>
<dbReference type="InterPro" id="IPR023210">
    <property type="entry name" value="NADP_OxRdtase_dom"/>
</dbReference>
<dbReference type="PRINTS" id="PR00069">
    <property type="entry name" value="ALDKETRDTASE"/>
</dbReference>
<evidence type="ECO:0000313" key="4">
    <source>
        <dbReference type="Proteomes" id="UP000188388"/>
    </source>
</evidence>
<dbReference type="InterPro" id="IPR036812">
    <property type="entry name" value="NAD(P)_OxRdtase_dom_sf"/>
</dbReference>
<dbReference type="PANTHER" id="PTHR43364">
    <property type="entry name" value="NADH-SPECIFIC METHYLGLYOXAL REDUCTASE-RELATED"/>
    <property type="match status" value="1"/>
</dbReference>
<gene>
    <name evidence="3" type="ORF">BQ8794_110089</name>
</gene>
<dbReference type="InterPro" id="IPR020471">
    <property type="entry name" value="AKR"/>
</dbReference>
<dbReference type="EMBL" id="FTPD01000003">
    <property type="protein sequence ID" value="SIT53283.1"/>
    <property type="molecule type" value="Genomic_DNA"/>
</dbReference>
<dbReference type="STRING" id="1631249.BQ8794_110089"/>
<name>A0A1R3V4H3_9HYPH</name>
<feature type="region of interest" description="Disordered" evidence="1">
    <location>
        <begin position="327"/>
        <end position="376"/>
    </location>
</feature>
<sequence>MQKRRLGQTDLSIAPLVLGGNVFGWTADEKTSFDLLDRFVGAGLNAIDTADAYSRWVPGNKGGESETIIGKWMKSRGNRDKVVVITKVGSDMGQGRKDLSAAYIEKAIDASLKRLQTDVVDLYLSHWPDPATPYEETLGAYQKLLDKGKIRNVGASNLDAGQLRAALDVASLRGLPHYAVLQPEYNLYDRASFDGPLRDLCMAEDIGVITRAFAEIGFAAVLAAQKPLGEVPCHTIAGIAPGYWYTDGRTGLFPSGTMAAIARTCAGICGRDGQSGAGDDKRHRRWRRLRPARFAPLRLGHHSWYGRRAFGRRDGHYGHARLSAEAHTAPGGGIRSLHPLPRLQDSNGPASGSAYRRGGASHIPRRVSSGRRQPESLCGDCRRIRRHVVRR</sequence>
<evidence type="ECO:0000259" key="2">
    <source>
        <dbReference type="Pfam" id="PF00248"/>
    </source>
</evidence>
<dbReference type="SUPFAM" id="SSF51430">
    <property type="entry name" value="NAD(P)-linked oxidoreductase"/>
    <property type="match status" value="1"/>
</dbReference>
<dbReference type="InterPro" id="IPR050523">
    <property type="entry name" value="AKR_Detox_Biosynth"/>
</dbReference>
<keyword evidence="4" id="KW-1185">Reference proteome</keyword>
<dbReference type="Pfam" id="PF00248">
    <property type="entry name" value="Aldo_ket_red"/>
    <property type="match status" value="1"/>
</dbReference>
<dbReference type="PANTHER" id="PTHR43364:SF6">
    <property type="entry name" value="OXIDOREDUCTASE-RELATED"/>
    <property type="match status" value="1"/>
</dbReference>
<evidence type="ECO:0000313" key="3">
    <source>
        <dbReference type="EMBL" id="SIT53283.1"/>
    </source>
</evidence>
<feature type="domain" description="NADP-dependent oxidoreductase" evidence="2">
    <location>
        <begin position="15"/>
        <end position="211"/>
    </location>
</feature>
<protein>
    <submittedName>
        <fullName evidence="3">Uncharacterized 11.2 kDa protein in crtE 3'region (Modular protein)</fullName>
    </submittedName>
</protein>
<dbReference type="AlphaFoldDB" id="A0A1R3V4H3"/>
<reference evidence="4" key="1">
    <citation type="submission" date="2017-01" db="EMBL/GenBank/DDBJ databases">
        <authorList>
            <person name="Brunel B."/>
        </authorList>
    </citation>
    <scope>NUCLEOTIDE SEQUENCE [LARGE SCALE GENOMIC DNA]</scope>
</reference>
<proteinExistence type="predicted"/>
<organism evidence="3 4">
    <name type="scientific">Mesorhizobium prunaredense</name>
    <dbReference type="NCBI Taxonomy" id="1631249"/>
    <lineage>
        <taxon>Bacteria</taxon>
        <taxon>Pseudomonadati</taxon>
        <taxon>Pseudomonadota</taxon>
        <taxon>Alphaproteobacteria</taxon>
        <taxon>Hyphomicrobiales</taxon>
        <taxon>Phyllobacteriaceae</taxon>
        <taxon>Mesorhizobium</taxon>
    </lineage>
</organism>
<evidence type="ECO:0000256" key="1">
    <source>
        <dbReference type="SAM" id="MobiDB-lite"/>
    </source>
</evidence>